<dbReference type="AlphaFoldDB" id="A0A9D4IST7"/>
<accession>A0A9D4IST7</accession>
<evidence type="ECO:0000313" key="1">
    <source>
        <dbReference type="EMBL" id="KAH3783622.1"/>
    </source>
</evidence>
<gene>
    <name evidence="1" type="ORF">DPMN_161564</name>
</gene>
<sequence length="60" mass="6718">MFTRSGEPLPVQLAQDIYAIIEVAEGRDPYLLKLMISTAKARNSTVVRAIPGIETENQDW</sequence>
<dbReference type="Proteomes" id="UP000828390">
    <property type="component" value="Unassembled WGS sequence"/>
</dbReference>
<reference evidence="1" key="1">
    <citation type="journal article" date="2019" name="bioRxiv">
        <title>The Genome of the Zebra Mussel, Dreissena polymorpha: A Resource for Invasive Species Research.</title>
        <authorList>
            <person name="McCartney M.A."/>
            <person name="Auch B."/>
            <person name="Kono T."/>
            <person name="Mallez S."/>
            <person name="Zhang Y."/>
            <person name="Obille A."/>
            <person name="Becker A."/>
            <person name="Abrahante J.E."/>
            <person name="Garbe J."/>
            <person name="Badalamenti J.P."/>
            <person name="Herman A."/>
            <person name="Mangelson H."/>
            <person name="Liachko I."/>
            <person name="Sullivan S."/>
            <person name="Sone E.D."/>
            <person name="Koren S."/>
            <person name="Silverstein K.A.T."/>
            <person name="Beckman K.B."/>
            <person name="Gohl D.M."/>
        </authorList>
    </citation>
    <scope>NUCLEOTIDE SEQUENCE</scope>
    <source>
        <strain evidence="1">Duluth1</strain>
        <tissue evidence="1">Whole animal</tissue>
    </source>
</reference>
<proteinExistence type="predicted"/>
<organism evidence="1 2">
    <name type="scientific">Dreissena polymorpha</name>
    <name type="common">Zebra mussel</name>
    <name type="synonym">Mytilus polymorpha</name>
    <dbReference type="NCBI Taxonomy" id="45954"/>
    <lineage>
        <taxon>Eukaryota</taxon>
        <taxon>Metazoa</taxon>
        <taxon>Spiralia</taxon>
        <taxon>Lophotrochozoa</taxon>
        <taxon>Mollusca</taxon>
        <taxon>Bivalvia</taxon>
        <taxon>Autobranchia</taxon>
        <taxon>Heteroconchia</taxon>
        <taxon>Euheterodonta</taxon>
        <taxon>Imparidentia</taxon>
        <taxon>Neoheterodontei</taxon>
        <taxon>Myida</taxon>
        <taxon>Dreissenoidea</taxon>
        <taxon>Dreissenidae</taxon>
        <taxon>Dreissena</taxon>
    </lineage>
</organism>
<evidence type="ECO:0000313" key="2">
    <source>
        <dbReference type="Proteomes" id="UP000828390"/>
    </source>
</evidence>
<reference evidence="1" key="2">
    <citation type="submission" date="2020-11" db="EMBL/GenBank/DDBJ databases">
        <authorList>
            <person name="McCartney M.A."/>
            <person name="Auch B."/>
            <person name="Kono T."/>
            <person name="Mallez S."/>
            <person name="Becker A."/>
            <person name="Gohl D.M."/>
            <person name="Silverstein K.A.T."/>
            <person name="Koren S."/>
            <person name="Bechman K.B."/>
            <person name="Herman A."/>
            <person name="Abrahante J.E."/>
            <person name="Garbe J."/>
        </authorList>
    </citation>
    <scope>NUCLEOTIDE SEQUENCE</scope>
    <source>
        <strain evidence="1">Duluth1</strain>
        <tissue evidence="1">Whole animal</tissue>
    </source>
</reference>
<dbReference type="EMBL" id="JAIWYP010000008">
    <property type="protein sequence ID" value="KAH3783622.1"/>
    <property type="molecule type" value="Genomic_DNA"/>
</dbReference>
<keyword evidence="2" id="KW-1185">Reference proteome</keyword>
<name>A0A9D4IST7_DREPO</name>
<protein>
    <submittedName>
        <fullName evidence="1">Uncharacterized protein</fullName>
    </submittedName>
</protein>
<comment type="caution">
    <text evidence="1">The sequence shown here is derived from an EMBL/GenBank/DDBJ whole genome shotgun (WGS) entry which is preliminary data.</text>
</comment>